<dbReference type="Proteomes" id="UP000310066">
    <property type="component" value="Unassembled WGS sequence"/>
</dbReference>
<protein>
    <recommendedName>
        <fullName evidence="4">HAUS augmin-like complex subunit 3 N-terminal domain-containing protein</fullName>
    </recommendedName>
</protein>
<feature type="region of interest" description="Disordered" evidence="1">
    <location>
        <begin position="65"/>
        <end position="85"/>
    </location>
</feature>
<feature type="compositionally biased region" description="Polar residues" evidence="1">
    <location>
        <begin position="246"/>
        <end position="257"/>
    </location>
</feature>
<feature type="region of interest" description="Disordered" evidence="1">
    <location>
        <begin position="237"/>
        <end position="257"/>
    </location>
</feature>
<evidence type="ECO:0008006" key="4">
    <source>
        <dbReference type="Google" id="ProtNLM"/>
    </source>
</evidence>
<feature type="compositionally biased region" description="Low complexity" evidence="1">
    <location>
        <begin position="345"/>
        <end position="382"/>
    </location>
</feature>
<dbReference type="AlphaFoldDB" id="A0A4U0VF21"/>
<organism evidence="2 3">
    <name type="scientific">Friedmanniomyces endolithicus</name>
    <dbReference type="NCBI Taxonomy" id="329885"/>
    <lineage>
        <taxon>Eukaryota</taxon>
        <taxon>Fungi</taxon>
        <taxon>Dikarya</taxon>
        <taxon>Ascomycota</taxon>
        <taxon>Pezizomycotina</taxon>
        <taxon>Dothideomycetes</taxon>
        <taxon>Dothideomycetidae</taxon>
        <taxon>Mycosphaerellales</taxon>
        <taxon>Teratosphaeriaceae</taxon>
        <taxon>Friedmanniomyces</taxon>
    </lineage>
</organism>
<evidence type="ECO:0000256" key="1">
    <source>
        <dbReference type="SAM" id="MobiDB-lite"/>
    </source>
</evidence>
<name>A0A4U0VF21_9PEZI</name>
<accession>A0A4U0VF21</accession>
<reference evidence="2 3" key="1">
    <citation type="submission" date="2017-03" db="EMBL/GenBank/DDBJ databases">
        <title>Genomes of endolithic fungi from Antarctica.</title>
        <authorList>
            <person name="Coleine C."/>
            <person name="Masonjones S."/>
            <person name="Stajich J.E."/>
        </authorList>
    </citation>
    <scope>NUCLEOTIDE SEQUENCE [LARGE SCALE GENOMIC DNA]</scope>
    <source>
        <strain evidence="2 3">CCFEE 5311</strain>
    </source>
</reference>
<gene>
    <name evidence="2" type="ORF">B0A54_01961</name>
</gene>
<evidence type="ECO:0000313" key="2">
    <source>
        <dbReference type="EMBL" id="TKA47588.1"/>
    </source>
</evidence>
<evidence type="ECO:0000313" key="3">
    <source>
        <dbReference type="Proteomes" id="UP000310066"/>
    </source>
</evidence>
<dbReference type="EMBL" id="NAJP01000005">
    <property type="protein sequence ID" value="TKA47588.1"/>
    <property type="molecule type" value="Genomic_DNA"/>
</dbReference>
<sequence length="527" mass="58152">MNAALGELGHLLRVLDERDIPLSQDDVAWAFDHQETNSEITSWVQEYLYPPTLLTKEELHYHTAHPNGVENHTGHGSPGRPLSDGDFEAAIASLEASTAAISKQCQLLETQKQALTELKARNASRDGSTAARDRQKKLVREKAQLDFAVDELADALRSKLQTSNKQIDATVSSLPLGIDRILEKDDRILDGVQKLLPKLSDTDADQNAGEEIDRLCQVLTLLSAQEIRLRIDDVYRARAGSPPTKPNGQTTEAEQQQRSLRLELDELSQEIDSLATMAVDTQFRVPILRDLQATKCEAETDRARCGEFVSTTLHYLTTRLVALEQHSQHMHTHLRALAELTSALETTTRAPPSAPTTSQHTRQAAQQTAPPQSSPATPTSSAKGLKPLHLVRANFSEPADHVAQLLRSFEIRVGDTTDTDELAGTLELAARSRRARLIQFRESTERAVSEQLAETVGKADGDVEDLLQALYAHSTFGTVGLVDPEVAGGLVRLERRTQGLGEEMRRLDGEGIARVVRERQREVLGRS</sequence>
<comment type="caution">
    <text evidence="2">The sequence shown here is derived from an EMBL/GenBank/DDBJ whole genome shotgun (WGS) entry which is preliminary data.</text>
</comment>
<proteinExistence type="predicted"/>
<feature type="region of interest" description="Disordered" evidence="1">
    <location>
        <begin position="345"/>
        <end position="383"/>
    </location>
</feature>
<dbReference type="OrthoDB" id="5314201at2759"/>